<dbReference type="OrthoDB" id="9809994at2"/>
<dbReference type="Pfam" id="PF00440">
    <property type="entry name" value="TetR_N"/>
    <property type="match status" value="1"/>
</dbReference>
<dbReference type="PANTHER" id="PTHR30055">
    <property type="entry name" value="HTH-TYPE TRANSCRIPTIONAL REGULATOR RUTR"/>
    <property type="match status" value="1"/>
</dbReference>
<feature type="DNA-binding region" description="H-T-H motif" evidence="2">
    <location>
        <begin position="42"/>
        <end position="61"/>
    </location>
</feature>
<dbReference type="SUPFAM" id="SSF46689">
    <property type="entry name" value="Homeodomain-like"/>
    <property type="match status" value="1"/>
</dbReference>
<feature type="domain" description="HTH tetR-type" evidence="4">
    <location>
        <begin position="19"/>
        <end position="79"/>
    </location>
</feature>
<keyword evidence="1 2" id="KW-0238">DNA-binding</keyword>
<comment type="caution">
    <text evidence="5">The sequence shown here is derived from an EMBL/GenBank/DDBJ whole genome shotgun (WGS) entry which is preliminary data.</text>
</comment>
<dbReference type="EMBL" id="QPJC01000002">
    <property type="protein sequence ID" value="RCW46069.1"/>
    <property type="molecule type" value="Genomic_DNA"/>
</dbReference>
<keyword evidence="6" id="KW-1185">Reference proteome</keyword>
<dbReference type="AlphaFoldDB" id="A0A368VW47"/>
<evidence type="ECO:0000259" key="4">
    <source>
        <dbReference type="PROSITE" id="PS50977"/>
    </source>
</evidence>
<proteinExistence type="predicted"/>
<dbReference type="InterPro" id="IPR009057">
    <property type="entry name" value="Homeodomain-like_sf"/>
</dbReference>
<dbReference type="Proteomes" id="UP000253495">
    <property type="component" value="Unassembled WGS sequence"/>
</dbReference>
<accession>A0A368VW47</accession>
<dbReference type="Pfam" id="PF17925">
    <property type="entry name" value="TetR_C_20"/>
    <property type="match status" value="1"/>
</dbReference>
<dbReference type="PANTHER" id="PTHR30055:SF242">
    <property type="entry name" value="HTH-TYPE TRANSCRIPTIONAL REPRESSOR KSTR"/>
    <property type="match status" value="1"/>
</dbReference>
<evidence type="ECO:0000256" key="1">
    <source>
        <dbReference type="ARBA" id="ARBA00023125"/>
    </source>
</evidence>
<dbReference type="PRINTS" id="PR00455">
    <property type="entry name" value="HTHTETR"/>
</dbReference>
<dbReference type="GO" id="GO:0003700">
    <property type="term" value="F:DNA-binding transcription factor activity"/>
    <property type="evidence" value="ECO:0007669"/>
    <property type="project" value="TreeGrafter"/>
</dbReference>
<evidence type="ECO:0000256" key="2">
    <source>
        <dbReference type="PROSITE-ProRule" id="PRU00335"/>
    </source>
</evidence>
<name>A0A368VW47_9ACTN</name>
<dbReference type="InterPro" id="IPR050109">
    <property type="entry name" value="HTH-type_TetR-like_transc_reg"/>
</dbReference>
<sequence>MPRRSGGRPAAEPSSADQKARHRRIVRAAARLGTDKGLDGMQMHDVAKEAGVAIATLYRYFPSKTHLFTAVLADQLGRLSTETPDPAPGQDPVDAVADLLIDVSRQLLFRPLLAHAMLQSSQAAQATTTHDTDKIDRALKDLMARMLRIRHPTTHDITLIRLVEQCWYGVLMSTLNGRTSMTDAEPEIRLACHLLLAPRSNADECSVDADEEKPDAHS</sequence>
<reference evidence="5 6" key="1">
    <citation type="submission" date="2018-07" db="EMBL/GenBank/DDBJ databases">
        <title>Genomic Encyclopedia of Type Strains, Phase III (KMG-III): the genomes of soil and plant-associated and newly described type strains.</title>
        <authorList>
            <person name="Whitman W."/>
        </authorList>
    </citation>
    <scope>NUCLEOTIDE SEQUENCE [LARGE SCALE GENOMIC DNA]</scope>
    <source>
        <strain evidence="5 6">CECT 8575</strain>
    </source>
</reference>
<evidence type="ECO:0000256" key="3">
    <source>
        <dbReference type="SAM" id="MobiDB-lite"/>
    </source>
</evidence>
<dbReference type="InterPro" id="IPR001647">
    <property type="entry name" value="HTH_TetR"/>
</dbReference>
<gene>
    <name evidence="5" type="ORF">DFQ14_102371</name>
</gene>
<dbReference type="InterPro" id="IPR041642">
    <property type="entry name" value="KstR_C"/>
</dbReference>
<dbReference type="RefSeq" id="WP_114451887.1">
    <property type="nucleotide sequence ID" value="NZ_QPJC01000002.1"/>
</dbReference>
<dbReference type="Gene3D" id="1.10.357.10">
    <property type="entry name" value="Tetracycline Repressor, domain 2"/>
    <property type="match status" value="1"/>
</dbReference>
<dbReference type="GO" id="GO:0000976">
    <property type="term" value="F:transcription cis-regulatory region binding"/>
    <property type="evidence" value="ECO:0007669"/>
    <property type="project" value="TreeGrafter"/>
</dbReference>
<evidence type="ECO:0000313" key="5">
    <source>
        <dbReference type="EMBL" id="RCW46069.1"/>
    </source>
</evidence>
<evidence type="ECO:0000313" key="6">
    <source>
        <dbReference type="Proteomes" id="UP000253495"/>
    </source>
</evidence>
<organism evidence="5 6">
    <name type="scientific">Halopolyspora algeriensis</name>
    <dbReference type="NCBI Taxonomy" id="1500506"/>
    <lineage>
        <taxon>Bacteria</taxon>
        <taxon>Bacillati</taxon>
        <taxon>Actinomycetota</taxon>
        <taxon>Actinomycetes</taxon>
        <taxon>Actinomycetes incertae sedis</taxon>
        <taxon>Halopolyspora</taxon>
    </lineage>
</organism>
<dbReference type="PROSITE" id="PS50977">
    <property type="entry name" value="HTH_TETR_2"/>
    <property type="match status" value="1"/>
</dbReference>
<feature type="region of interest" description="Disordered" evidence="3">
    <location>
        <begin position="1"/>
        <end position="22"/>
    </location>
</feature>
<protein>
    <submittedName>
        <fullName evidence="5">TetR family transcriptional regulator</fullName>
    </submittedName>
</protein>